<dbReference type="OMA" id="QTACCGK"/>
<dbReference type="InterPro" id="IPR013083">
    <property type="entry name" value="Znf_RING/FYVE/PHD"/>
</dbReference>
<evidence type="ECO:0000259" key="4">
    <source>
        <dbReference type="PROSITE" id="PS50089"/>
    </source>
</evidence>
<comment type="caution">
    <text evidence="7">The sequence shown here is derived from an EMBL/GenBank/DDBJ whole genome shotgun (WGS) entry which is preliminary data.</text>
</comment>
<dbReference type="OrthoDB" id="2122982at2759"/>
<evidence type="ECO:0000259" key="5">
    <source>
        <dbReference type="PROSITE" id="PS50800"/>
    </source>
</evidence>
<evidence type="ECO:0000313" key="8">
    <source>
        <dbReference type="Proteomes" id="UP000027238"/>
    </source>
</evidence>
<keyword evidence="2" id="KW-0479">Metal-binding</keyword>
<dbReference type="Gene3D" id="1.10.720.30">
    <property type="entry name" value="SAP domain"/>
    <property type="match status" value="1"/>
</dbReference>
<feature type="domain" description="RING-type" evidence="4">
    <location>
        <begin position="291"/>
        <end position="336"/>
    </location>
</feature>
<dbReference type="PANTHER" id="PTHR21540">
    <property type="entry name" value="RING FINGER AND SWIM DOMAIN-CONTAINING PROTEIN 2"/>
    <property type="match status" value="1"/>
</dbReference>
<name>A0A066X735_COLSU</name>
<feature type="domain" description="SAP" evidence="5">
    <location>
        <begin position="71"/>
        <end position="105"/>
    </location>
</feature>
<dbReference type="eggNOG" id="ENOG502RQ3X">
    <property type="taxonomic scope" value="Eukaryota"/>
</dbReference>
<dbReference type="HOGENOM" id="CLU_880028_0_0_1"/>
<dbReference type="InterPro" id="IPR039903">
    <property type="entry name" value="Zswim2"/>
</dbReference>
<dbReference type="InterPro" id="IPR003034">
    <property type="entry name" value="SAP_dom"/>
</dbReference>
<dbReference type="AlphaFoldDB" id="A0A066X735"/>
<feature type="compositionally biased region" description="Low complexity" evidence="3">
    <location>
        <begin position="1"/>
        <end position="14"/>
    </location>
</feature>
<gene>
    <name evidence="7" type="ORF">CSUB01_01946</name>
</gene>
<dbReference type="GO" id="GO:0008270">
    <property type="term" value="F:zinc ion binding"/>
    <property type="evidence" value="ECO:0007669"/>
    <property type="project" value="UniProtKB-KW"/>
</dbReference>
<dbReference type="SMART" id="SM00513">
    <property type="entry name" value="SAP"/>
    <property type="match status" value="1"/>
</dbReference>
<dbReference type="Pfam" id="PF02037">
    <property type="entry name" value="SAP"/>
    <property type="match status" value="1"/>
</dbReference>
<dbReference type="InterPro" id="IPR007527">
    <property type="entry name" value="Znf_SWIM"/>
</dbReference>
<protein>
    <recommendedName>
        <fullName evidence="1">Postreplication repair E3 ubiquitin-protein ligase RAD18</fullName>
    </recommendedName>
</protein>
<evidence type="ECO:0000313" key="7">
    <source>
        <dbReference type="EMBL" id="KDN64732.1"/>
    </source>
</evidence>
<dbReference type="InterPro" id="IPR036361">
    <property type="entry name" value="SAP_dom_sf"/>
</dbReference>
<dbReference type="SUPFAM" id="SSF57850">
    <property type="entry name" value="RING/U-box"/>
    <property type="match status" value="1"/>
</dbReference>
<feature type="region of interest" description="Disordered" evidence="3">
    <location>
        <begin position="1"/>
        <end position="41"/>
    </location>
</feature>
<evidence type="ECO:0000256" key="2">
    <source>
        <dbReference type="PROSITE-ProRule" id="PRU00175"/>
    </source>
</evidence>
<dbReference type="Proteomes" id="UP000027238">
    <property type="component" value="Unassembled WGS sequence"/>
</dbReference>
<keyword evidence="8" id="KW-1185">Reference proteome</keyword>
<dbReference type="PROSITE" id="PS50800">
    <property type="entry name" value="SAP"/>
    <property type="match status" value="1"/>
</dbReference>
<organism evidence="7 8">
    <name type="scientific">Colletotrichum sublineola</name>
    <name type="common">Sorghum anthracnose fungus</name>
    <dbReference type="NCBI Taxonomy" id="1173701"/>
    <lineage>
        <taxon>Eukaryota</taxon>
        <taxon>Fungi</taxon>
        <taxon>Dikarya</taxon>
        <taxon>Ascomycota</taxon>
        <taxon>Pezizomycotina</taxon>
        <taxon>Sordariomycetes</taxon>
        <taxon>Hypocreomycetidae</taxon>
        <taxon>Glomerellales</taxon>
        <taxon>Glomerellaceae</taxon>
        <taxon>Colletotrichum</taxon>
        <taxon>Colletotrichum graminicola species complex</taxon>
    </lineage>
</organism>
<reference evidence="8" key="1">
    <citation type="journal article" date="2014" name="Genome Announc.">
        <title>Draft genome sequence of Colletotrichum sublineola, a destructive pathogen of cultivated sorghum.</title>
        <authorList>
            <person name="Baroncelli R."/>
            <person name="Sanz-Martin J.M."/>
            <person name="Rech G.E."/>
            <person name="Sukno S.A."/>
            <person name="Thon M.R."/>
        </authorList>
    </citation>
    <scope>NUCLEOTIDE SEQUENCE [LARGE SCALE GENOMIC DNA]</scope>
    <source>
        <strain evidence="8">TX430BB</strain>
    </source>
</reference>
<keyword evidence="2" id="KW-0863">Zinc-finger</keyword>
<dbReference type="EMBL" id="JMSE01001103">
    <property type="protein sequence ID" value="KDN64732.1"/>
    <property type="molecule type" value="Genomic_DNA"/>
</dbReference>
<dbReference type="Gene3D" id="3.30.40.10">
    <property type="entry name" value="Zinc/RING finger domain, C3HC4 (zinc finger)"/>
    <property type="match status" value="1"/>
</dbReference>
<proteinExistence type="predicted"/>
<evidence type="ECO:0000256" key="3">
    <source>
        <dbReference type="SAM" id="MobiDB-lite"/>
    </source>
</evidence>
<dbReference type="GO" id="GO:0061630">
    <property type="term" value="F:ubiquitin protein ligase activity"/>
    <property type="evidence" value="ECO:0007669"/>
    <property type="project" value="InterPro"/>
</dbReference>
<accession>A0A066X735</accession>
<dbReference type="PANTHER" id="PTHR21540:SF0">
    <property type="entry name" value="PHD FAMILY PROTEIN"/>
    <property type="match status" value="1"/>
</dbReference>
<evidence type="ECO:0000259" key="6">
    <source>
        <dbReference type="PROSITE" id="PS50966"/>
    </source>
</evidence>
<keyword evidence="2" id="KW-0862">Zinc</keyword>
<sequence length="344" mass="37629">MSSLPSSELSALSAFPGYDPVGGEETQSQTISTPKRKPKFLQYPPDVQRMTRLGPCTFGVNTGPVADDADLAKLTVPMLKEQLALRDIPDGGKKKDLIERLRNWKTYKPETVEVREAPDSQAFGPISQKSSITGSKRFWVSPDEKGHISAAKKAMQETMYIIKQQDNYDGSPGFTVSVHGSHIDTYQVAIGNKTSCTCSSIVRESSDIYKPQSLVDLCQTFRPQSNCKHIIYVLTHVVHAPAELLPQRTLFAEELTKLLDRAPKVRFTAAEVSTDPSMSDGVPKSKDGKCCPVCFKDIGDTQTACCGKCGHHTHSSCFNVYAQEHSGWGVNCAVCQGAWSPAPV</sequence>
<dbReference type="SUPFAM" id="SSF68906">
    <property type="entry name" value="SAP domain"/>
    <property type="match status" value="1"/>
</dbReference>
<dbReference type="PROSITE" id="PS50089">
    <property type="entry name" value="ZF_RING_2"/>
    <property type="match status" value="1"/>
</dbReference>
<dbReference type="PROSITE" id="PS50966">
    <property type="entry name" value="ZF_SWIM"/>
    <property type="match status" value="1"/>
</dbReference>
<dbReference type="STRING" id="1173701.A0A066X735"/>
<dbReference type="InterPro" id="IPR001841">
    <property type="entry name" value="Znf_RING"/>
</dbReference>
<feature type="domain" description="SWIM-type" evidence="6">
    <location>
        <begin position="186"/>
        <end position="238"/>
    </location>
</feature>
<evidence type="ECO:0000256" key="1">
    <source>
        <dbReference type="ARBA" id="ARBA00015551"/>
    </source>
</evidence>